<name>A0ABP6E2C0_9ACTN</name>
<dbReference type="RefSeq" id="WP_344395341.1">
    <property type="nucleotide sequence ID" value="NZ_BAAASJ010000113.1"/>
</dbReference>
<keyword evidence="2" id="KW-1185">Reference proteome</keyword>
<comment type="caution">
    <text evidence="1">The sequence shown here is derived from an EMBL/GenBank/DDBJ whole genome shotgun (WGS) entry which is preliminary data.</text>
</comment>
<dbReference type="EMBL" id="BAAASJ010000113">
    <property type="protein sequence ID" value="GAA2656670.1"/>
    <property type="molecule type" value="Genomic_DNA"/>
</dbReference>
<protein>
    <submittedName>
        <fullName evidence="1">Uncharacterized protein</fullName>
    </submittedName>
</protein>
<sequence>MWWRRRRQPTYEPGTRAYGEWRPYADTVEGGSFVVDRKDNGQIYEVYWVKTEAVALEYLRRRDVRLEGFYVIVETPFRNLGRDMVMIFDEADGALLEIAERTPLPELTASPTHCARCGYPILPAISHFKFPCDDPDCGHPWHTADFAQTADEVILAGWGYRCTKCRSAACRACYEATGSENQATTHGFLLEPGDERPHPADEIMLRLCWICRSPVTVFDE</sequence>
<accession>A0ABP6E2C0</accession>
<evidence type="ECO:0000313" key="2">
    <source>
        <dbReference type="Proteomes" id="UP001500151"/>
    </source>
</evidence>
<dbReference type="Proteomes" id="UP001500151">
    <property type="component" value="Unassembled WGS sequence"/>
</dbReference>
<reference evidence="2" key="1">
    <citation type="journal article" date="2019" name="Int. J. Syst. Evol. Microbiol.">
        <title>The Global Catalogue of Microorganisms (GCM) 10K type strain sequencing project: providing services to taxonomists for standard genome sequencing and annotation.</title>
        <authorList>
            <consortium name="The Broad Institute Genomics Platform"/>
            <consortium name="The Broad Institute Genome Sequencing Center for Infectious Disease"/>
            <person name="Wu L."/>
            <person name="Ma J."/>
        </authorList>
    </citation>
    <scope>NUCLEOTIDE SEQUENCE [LARGE SCALE GENOMIC DNA]</scope>
    <source>
        <strain evidence="2">JCM 4524</strain>
    </source>
</reference>
<evidence type="ECO:0000313" key="1">
    <source>
        <dbReference type="EMBL" id="GAA2656670.1"/>
    </source>
</evidence>
<organism evidence="1 2">
    <name type="scientific">Streptomyces vastus</name>
    <dbReference type="NCBI Taxonomy" id="285451"/>
    <lineage>
        <taxon>Bacteria</taxon>
        <taxon>Bacillati</taxon>
        <taxon>Actinomycetota</taxon>
        <taxon>Actinomycetes</taxon>
        <taxon>Kitasatosporales</taxon>
        <taxon>Streptomycetaceae</taxon>
        <taxon>Streptomyces</taxon>
    </lineage>
</organism>
<proteinExistence type="predicted"/>
<gene>
    <name evidence="1" type="ORF">GCM10010307_70500</name>
</gene>